<sequence length="84" mass="10057">MKLHRFRTHAGFVYYSHKDSAQAEWKVERDFCATDRRYTVCRLERQYLNGVLYRAEWYVQHDAITLNNARLFITSQMNPKAAAQ</sequence>
<protein>
    <submittedName>
        <fullName evidence="2">Uncharacterized protein</fullName>
    </submittedName>
</protein>
<dbReference type="EMBL" id="LR797279">
    <property type="protein sequence ID" value="CAB4199244.1"/>
    <property type="molecule type" value="Genomic_DNA"/>
</dbReference>
<dbReference type="EMBL" id="LR796545">
    <property type="protein sequence ID" value="CAB4150330.1"/>
    <property type="molecule type" value="Genomic_DNA"/>
</dbReference>
<gene>
    <name evidence="2" type="ORF">UFOVP1332_31</name>
    <name evidence="1" type="ORF">UFOVP565_12</name>
</gene>
<evidence type="ECO:0000313" key="2">
    <source>
        <dbReference type="EMBL" id="CAB4199244.1"/>
    </source>
</evidence>
<organism evidence="2">
    <name type="scientific">uncultured Caudovirales phage</name>
    <dbReference type="NCBI Taxonomy" id="2100421"/>
    <lineage>
        <taxon>Viruses</taxon>
        <taxon>Duplodnaviria</taxon>
        <taxon>Heunggongvirae</taxon>
        <taxon>Uroviricota</taxon>
        <taxon>Caudoviricetes</taxon>
        <taxon>Peduoviridae</taxon>
        <taxon>Maltschvirus</taxon>
        <taxon>Maltschvirus maltsch</taxon>
    </lineage>
</organism>
<evidence type="ECO:0000313" key="1">
    <source>
        <dbReference type="EMBL" id="CAB4150330.1"/>
    </source>
</evidence>
<accession>A0A6J5S2K6</accession>
<name>A0A6J5S2K6_9CAUD</name>
<proteinExistence type="predicted"/>
<reference evidence="2" key="1">
    <citation type="submission" date="2020-05" db="EMBL/GenBank/DDBJ databases">
        <authorList>
            <person name="Chiriac C."/>
            <person name="Salcher M."/>
            <person name="Ghai R."/>
            <person name="Kavagutti S V."/>
        </authorList>
    </citation>
    <scope>NUCLEOTIDE SEQUENCE</scope>
</reference>